<name>A0ABD3BMD1_9LAMI</name>
<dbReference type="EMBL" id="JAVIJP010000081">
    <property type="protein sequence ID" value="KAL3618427.1"/>
    <property type="molecule type" value="Genomic_DNA"/>
</dbReference>
<evidence type="ECO:0000256" key="1">
    <source>
        <dbReference type="ARBA" id="ARBA00004123"/>
    </source>
</evidence>
<keyword evidence="6" id="KW-0156">Chromatin regulator</keyword>
<keyword evidence="9" id="KW-0539">Nucleus</keyword>
<keyword evidence="8" id="KW-0804">Transcription</keyword>
<dbReference type="PANTHER" id="PTHR45814:SF2">
    <property type="entry name" value="HISTONE-LYSINE N-METHYLTRANSFERASE SETD1"/>
    <property type="match status" value="1"/>
</dbReference>
<comment type="subcellular location">
    <subcellularLocation>
        <location evidence="1">Nucleus</location>
    </subcellularLocation>
</comment>
<feature type="domain" description="GYF" evidence="13">
    <location>
        <begin position="117"/>
        <end position="164"/>
    </location>
</feature>
<dbReference type="EC" id="2.1.1.354" evidence="2"/>
<dbReference type="InterPro" id="IPR046341">
    <property type="entry name" value="SET_dom_sf"/>
</dbReference>
<dbReference type="PANTHER" id="PTHR45814">
    <property type="entry name" value="HISTONE-LYSINE N-METHYLTRANSFERASE SETD1"/>
    <property type="match status" value="1"/>
</dbReference>
<keyword evidence="5" id="KW-0949">S-adenosyl-L-methionine</keyword>
<feature type="region of interest" description="Disordered" evidence="11">
    <location>
        <begin position="926"/>
        <end position="948"/>
    </location>
</feature>
<feature type="domain" description="SET" evidence="12">
    <location>
        <begin position="980"/>
        <end position="1097"/>
    </location>
</feature>
<keyword evidence="3" id="KW-0489">Methyltransferase</keyword>
<evidence type="ECO:0000259" key="13">
    <source>
        <dbReference type="PROSITE" id="PS50829"/>
    </source>
</evidence>
<dbReference type="InterPro" id="IPR035445">
    <property type="entry name" value="GYF-like_dom_sf"/>
</dbReference>
<dbReference type="SUPFAM" id="SSF55277">
    <property type="entry name" value="GYF domain"/>
    <property type="match status" value="1"/>
</dbReference>
<dbReference type="SMART" id="SM00317">
    <property type="entry name" value="SET"/>
    <property type="match status" value="1"/>
</dbReference>
<feature type="region of interest" description="Disordered" evidence="11">
    <location>
        <begin position="799"/>
        <end position="857"/>
    </location>
</feature>
<evidence type="ECO:0000256" key="11">
    <source>
        <dbReference type="SAM" id="MobiDB-lite"/>
    </source>
</evidence>
<dbReference type="Gene3D" id="3.30.1490.40">
    <property type="match status" value="1"/>
</dbReference>
<evidence type="ECO:0000256" key="4">
    <source>
        <dbReference type="ARBA" id="ARBA00022679"/>
    </source>
</evidence>
<evidence type="ECO:0000313" key="15">
    <source>
        <dbReference type="Proteomes" id="UP001632038"/>
    </source>
</evidence>
<evidence type="ECO:0000313" key="14">
    <source>
        <dbReference type="EMBL" id="KAL3618427.1"/>
    </source>
</evidence>
<dbReference type="SUPFAM" id="SSF82199">
    <property type="entry name" value="SET domain"/>
    <property type="match status" value="1"/>
</dbReference>
<keyword evidence="7" id="KW-0805">Transcription regulation</keyword>
<evidence type="ECO:0000256" key="8">
    <source>
        <dbReference type="ARBA" id="ARBA00023163"/>
    </source>
</evidence>
<dbReference type="GO" id="GO:0032259">
    <property type="term" value="P:methylation"/>
    <property type="evidence" value="ECO:0007669"/>
    <property type="project" value="UniProtKB-KW"/>
</dbReference>
<feature type="compositionally biased region" description="Basic and acidic residues" evidence="11">
    <location>
        <begin position="799"/>
        <end position="810"/>
    </location>
</feature>
<evidence type="ECO:0000256" key="9">
    <source>
        <dbReference type="ARBA" id="ARBA00023242"/>
    </source>
</evidence>
<evidence type="ECO:0000256" key="10">
    <source>
        <dbReference type="ARBA" id="ARBA00047571"/>
    </source>
</evidence>
<evidence type="ECO:0000256" key="2">
    <source>
        <dbReference type="ARBA" id="ARBA00012182"/>
    </source>
</evidence>
<dbReference type="PROSITE" id="PS50280">
    <property type="entry name" value="SET"/>
    <property type="match status" value="1"/>
</dbReference>
<feature type="compositionally biased region" description="Polar residues" evidence="11">
    <location>
        <begin position="928"/>
        <end position="948"/>
    </location>
</feature>
<gene>
    <name evidence="14" type="ORF">CASFOL_038748</name>
</gene>
<keyword evidence="4" id="KW-0808">Transferase</keyword>
<evidence type="ECO:0000256" key="3">
    <source>
        <dbReference type="ARBA" id="ARBA00022603"/>
    </source>
</evidence>
<dbReference type="AlphaFoldDB" id="A0ABD3BMD1"/>
<evidence type="ECO:0000256" key="7">
    <source>
        <dbReference type="ARBA" id="ARBA00023015"/>
    </source>
</evidence>
<accession>A0ABD3BMD1</accession>
<evidence type="ECO:0000256" key="5">
    <source>
        <dbReference type="ARBA" id="ARBA00022691"/>
    </source>
</evidence>
<sequence>MSSELDEKDAEASHVRDSSNSGYVTGWMYINQNGQMCGPYIHQQLYEGLSTGFLPESLSVYPILNGNFLNPVPLKYFNQFPDHVASGFVYLKNISVAADGHHRASDQESSIPLSGDESCWLYEDEEGRKHGPHSLTELYSWCHYGYIRSSSMIHHVDKTRKPLDLESLLNTWRTATLGAVSVLDVNDQGTDSAVNLISEVSEEVCSQLHFGIMKTARKVLLDEIVSYIISDSLAAKKMHKNLKTEPVTKSAKSSSSHGKTAKICDGSKDKAAAGDDEVGVCHTVHEKCSVEIIKSPPSLKSDGSYENFCDVYTVVSRTLFQSCMQVMWNAVFYDPVAEYSSAWKRRKRWSPPFVVERCSPCKEISVQASKQSADYPEHEQDSSCSEVDYPPGFEPVRTMMNVQPQSPSVSRPFEREKSSKGNMDMEFILEHILNELHSSSKLSLVHYFEYLVTEEVKNALVSSHSDHMKEVTLDSSHRNDCTSAYGKKDFHVSAFILSDDRRCPPQSTNHPLHQCVAHRHEVSLTNLSKDAFQKLPVHLDDRDNTEVDEFCPTLHEESMRKNDVLHFPRREFDKLPVHLEDANRSVVIDELRPPQYEEISERCSLSQILQVESLKLNGQFLKTSFQIALMTSRMKIHDCVMSELKSQYIDDAIAKAIKRPCSSWRYRSDNQETIDRVNKEKHADRESPSEASLIAGTYMYSRRRKSSNKMPDSFFQFLVKGDTDHLKRGSKRLRRGYTLETIPHADQVGNAFSNLEIIAKHKSSKSRANACLIVEKRSSHHISSKTSQKVARAKISEKVARANQDRHSVERFTSAKSLESNHLESEATDNNIKVPKSSKVSKPKRKQSIDDAEQSQQGEFQKLANDLAKQPLRKQVLEHKIKGSKSKTVRPGPRSCGCARSSMNGWEWRKWALNASPAERARVRGSRVHSQYVNPESNGTHSSNAKGLSARTNRVKLRNLLAAAEGADLLKTTQLKARKKRLRFQRSKIHDWGLVALEPIEAEDFVIEYVGELIRPSISDIRERHYEKMGIGSSYLFRLDDGYVVDATRRGGIARFINHSCEPNCYTKVISVEGQKKIFIYAKRHISAGEELSYNYKFPLEEKKIPCNCGSKRVSWFAELKLEDFIEGYELLQHADDDLNSGK</sequence>
<dbReference type="InterPro" id="IPR003169">
    <property type="entry name" value="GYF"/>
</dbReference>
<comment type="caution">
    <text evidence="14">The sequence shown here is derived from an EMBL/GenBank/DDBJ whole genome shotgun (WGS) entry which is preliminary data.</text>
</comment>
<keyword evidence="15" id="KW-1185">Reference proteome</keyword>
<dbReference type="GO" id="GO:0005634">
    <property type="term" value="C:nucleus"/>
    <property type="evidence" value="ECO:0007669"/>
    <property type="project" value="UniProtKB-SubCell"/>
</dbReference>
<comment type="catalytic activity">
    <reaction evidence="10">
        <text>L-lysyl(4)-[histone H3] + 3 S-adenosyl-L-methionine = N(6),N(6),N(6)-trimethyl-L-lysyl(4)-[histone H3] + 3 S-adenosyl-L-homocysteine + 3 H(+)</text>
        <dbReference type="Rhea" id="RHEA:60260"/>
        <dbReference type="Rhea" id="RHEA-COMP:15537"/>
        <dbReference type="Rhea" id="RHEA-COMP:15547"/>
        <dbReference type="ChEBI" id="CHEBI:15378"/>
        <dbReference type="ChEBI" id="CHEBI:29969"/>
        <dbReference type="ChEBI" id="CHEBI:57856"/>
        <dbReference type="ChEBI" id="CHEBI:59789"/>
        <dbReference type="ChEBI" id="CHEBI:61961"/>
        <dbReference type="EC" id="2.1.1.354"/>
    </reaction>
</comment>
<dbReference type="Pfam" id="PF00856">
    <property type="entry name" value="SET"/>
    <property type="match status" value="1"/>
</dbReference>
<dbReference type="InterPro" id="IPR037841">
    <property type="entry name" value="SET_SETD1A/B"/>
</dbReference>
<dbReference type="GO" id="GO:0140999">
    <property type="term" value="F:histone H3K4 trimethyltransferase activity"/>
    <property type="evidence" value="ECO:0007669"/>
    <property type="project" value="UniProtKB-EC"/>
</dbReference>
<proteinExistence type="predicted"/>
<dbReference type="InterPro" id="IPR001214">
    <property type="entry name" value="SET_dom"/>
</dbReference>
<dbReference type="Gene3D" id="2.170.270.10">
    <property type="entry name" value="SET domain"/>
    <property type="match status" value="1"/>
</dbReference>
<evidence type="ECO:0000259" key="12">
    <source>
        <dbReference type="PROSITE" id="PS50280"/>
    </source>
</evidence>
<evidence type="ECO:0000256" key="6">
    <source>
        <dbReference type="ARBA" id="ARBA00022853"/>
    </source>
</evidence>
<dbReference type="Proteomes" id="UP001632038">
    <property type="component" value="Unassembled WGS sequence"/>
</dbReference>
<dbReference type="PROSITE" id="PS50829">
    <property type="entry name" value="GYF"/>
    <property type="match status" value="1"/>
</dbReference>
<dbReference type="InterPro" id="IPR044570">
    <property type="entry name" value="Set1-like"/>
</dbReference>
<reference evidence="15" key="1">
    <citation type="journal article" date="2024" name="IScience">
        <title>Strigolactones Initiate the Formation of Haustorium-like Structures in Castilleja.</title>
        <authorList>
            <person name="Buerger M."/>
            <person name="Peterson D."/>
            <person name="Chory J."/>
        </authorList>
    </citation>
    <scope>NUCLEOTIDE SEQUENCE [LARGE SCALE GENOMIC DNA]</scope>
</reference>
<organism evidence="14 15">
    <name type="scientific">Castilleja foliolosa</name>
    <dbReference type="NCBI Taxonomy" id="1961234"/>
    <lineage>
        <taxon>Eukaryota</taxon>
        <taxon>Viridiplantae</taxon>
        <taxon>Streptophyta</taxon>
        <taxon>Embryophyta</taxon>
        <taxon>Tracheophyta</taxon>
        <taxon>Spermatophyta</taxon>
        <taxon>Magnoliopsida</taxon>
        <taxon>eudicotyledons</taxon>
        <taxon>Gunneridae</taxon>
        <taxon>Pentapetalae</taxon>
        <taxon>asterids</taxon>
        <taxon>lamiids</taxon>
        <taxon>Lamiales</taxon>
        <taxon>Orobanchaceae</taxon>
        <taxon>Pedicularideae</taxon>
        <taxon>Castillejinae</taxon>
        <taxon>Castilleja</taxon>
    </lineage>
</organism>
<dbReference type="CDD" id="cd19169">
    <property type="entry name" value="SET_SETD1"/>
    <property type="match status" value="1"/>
</dbReference>
<protein>
    <recommendedName>
        <fullName evidence="2">[histone H3]-lysine(4) N-trimethyltransferase</fullName>
        <ecNumber evidence="2">2.1.1.354</ecNumber>
    </recommendedName>
</protein>